<organism evidence="1 2">
    <name type="scientific">Cichorium intybus</name>
    <name type="common">Chicory</name>
    <dbReference type="NCBI Taxonomy" id="13427"/>
    <lineage>
        <taxon>Eukaryota</taxon>
        <taxon>Viridiplantae</taxon>
        <taxon>Streptophyta</taxon>
        <taxon>Embryophyta</taxon>
        <taxon>Tracheophyta</taxon>
        <taxon>Spermatophyta</taxon>
        <taxon>Magnoliopsida</taxon>
        <taxon>eudicotyledons</taxon>
        <taxon>Gunneridae</taxon>
        <taxon>Pentapetalae</taxon>
        <taxon>asterids</taxon>
        <taxon>campanulids</taxon>
        <taxon>Asterales</taxon>
        <taxon>Asteraceae</taxon>
        <taxon>Cichorioideae</taxon>
        <taxon>Cichorieae</taxon>
        <taxon>Cichoriinae</taxon>
        <taxon>Cichorium</taxon>
    </lineage>
</organism>
<reference evidence="1 2" key="2">
    <citation type="journal article" date="2022" name="Mol. Ecol. Resour.">
        <title>The genomes of chicory, endive, great burdock and yacon provide insights into Asteraceae paleo-polyploidization history and plant inulin production.</title>
        <authorList>
            <person name="Fan W."/>
            <person name="Wang S."/>
            <person name="Wang H."/>
            <person name="Wang A."/>
            <person name="Jiang F."/>
            <person name="Liu H."/>
            <person name="Zhao H."/>
            <person name="Xu D."/>
            <person name="Zhang Y."/>
        </authorList>
    </citation>
    <scope>NUCLEOTIDE SEQUENCE [LARGE SCALE GENOMIC DNA]</scope>
    <source>
        <strain evidence="2">cv. Punajuju</strain>
        <tissue evidence="1">Leaves</tissue>
    </source>
</reference>
<proteinExistence type="predicted"/>
<protein>
    <submittedName>
        <fullName evidence="1">Uncharacterized protein</fullName>
    </submittedName>
</protein>
<accession>A0ACB8ZNT6</accession>
<keyword evidence="2" id="KW-1185">Reference proteome</keyword>
<reference evidence="2" key="1">
    <citation type="journal article" date="2022" name="Mol. Ecol. Resour.">
        <title>The genomes of chicory, endive, great burdock and yacon provide insights into Asteraceae palaeo-polyploidization history and plant inulin production.</title>
        <authorList>
            <person name="Fan W."/>
            <person name="Wang S."/>
            <person name="Wang H."/>
            <person name="Wang A."/>
            <person name="Jiang F."/>
            <person name="Liu H."/>
            <person name="Zhao H."/>
            <person name="Xu D."/>
            <person name="Zhang Y."/>
        </authorList>
    </citation>
    <scope>NUCLEOTIDE SEQUENCE [LARGE SCALE GENOMIC DNA]</scope>
    <source>
        <strain evidence="2">cv. Punajuju</strain>
    </source>
</reference>
<sequence length="398" mass="45999">MFVPSSTMATTRKICEQETGAEIKKNKRARLMEDRFSDLPEALQLHILAFLNTKHAVQTSVLSRTWVSLWTRIPVLDFNDFTIYMKLRVFDKFVYNVLRHRDHSAKLDRLIFDRSGTCSGKILKRVFCYASLFGVKQLEVYVQDASKHTWPVCQLGSFHSLTSLKLQSQSDMNCPFLGPISGSFKNLTVLYLKRALITDSDSFSGFPVLESLKLFNCHLCMKSESKTLSIHAFRLSDLTISSLKSINCCDLKTPRLRFFDYQGPNFPLLRTHEGLPVLETVLIDFHGVCWHKEQQKRMFDDMVSLFCMLHDVKSLTLFSSVVHLLSLFPDELVRQTSPFRELNDLKLDFRYLHCQNLFGSKLRSSFEFFEVPSDVTSYLLRNSPDAKFTFTYPNGVLR</sequence>
<dbReference type="Proteomes" id="UP001055811">
    <property type="component" value="Linkage Group LG08"/>
</dbReference>
<gene>
    <name evidence="1" type="ORF">L2E82_43624</name>
</gene>
<dbReference type="EMBL" id="CM042016">
    <property type="protein sequence ID" value="KAI3699364.1"/>
    <property type="molecule type" value="Genomic_DNA"/>
</dbReference>
<evidence type="ECO:0000313" key="1">
    <source>
        <dbReference type="EMBL" id="KAI3699364.1"/>
    </source>
</evidence>
<name>A0ACB8ZNT6_CICIN</name>
<comment type="caution">
    <text evidence="1">The sequence shown here is derived from an EMBL/GenBank/DDBJ whole genome shotgun (WGS) entry which is preliminary data.</text>
</comment>
<evidence type="ECO:0000313" key="2">
    <source>
        <dbReference type="Proteomes" id="UP001055811"/>
    </source>
</evidence>